<evidence type="ECO:0000313" key="3">
    <source>
        <dbReference type="Proteomes" id="UP000572680"/>
    </source>
</evidence>
<dbReference type="GO" id="GO:0016747">
    <property type="term" value="F:acyltransferase activity, transferring groups other than amino-acyl groups"/>
    <property type="evidence" value="ECO:0007669"/>
    <property type="project" value="InterPro"/>
</dbReference>
<organism evidence="2 3">
    <name type="scientific">Actinomadura namibiensis</name>
    <dbReference type="NCBI Taxonomy" id="182080"/>
    <lineage>
        <taxon>Bacteria</taxon>
        <taxon>Bacillati</taxon>
        <taxon>Actinomycetota</taxon>
        <taxon>Actinomycetes</taxon>
        <taxon>Streptosporangiales</taxon>
        <taxon>Thermomonosporaceae</taxon>
        <taxon>Actinomadura</taxon>
    </lineage>
</organism>
<evidence type="ECO:0000313" key="2">
    <source>
        <dbReference type="EMBL" id="MBA8957028.1"/>
    </source>
</evidence>
<evidence type="ECO:0000259" key="1">
    <source>
        <dbReference type="PROSITE" id="PS51186"/>
    </source>
</evidence>
<dbReference type="EMBL" id="JACJIA010000019">
    <property type="protein sequence ID" value="MBA8957028.1"/>
    <property type="molecule type" value="Genomic_DNA"/>
</dbReference>
<gene>
    <name evidence="2" type="ORF">HNR61_008718</name>
</gene>
<dbReference type="SUPFAM" id="SSF55729">
    <property type="entry name" value="Acyl-CoA N-acyltransferases (Nat)"/>
    <property type="match status" value="1"/>
</dbReference>
<keyword evidence="3" id="KW-1185">Reference proteome</keyword>
<dbReference type="CDD" id="cd04301">
    <property type="entry name" value="NAT_SF"/>
    <property type="match status" value="1"/>
</dbReference>
<accession>A0A7W3QS40</accession>
<feature type="domain" description="N-acetyltransferase" evidence="1">
    <location>
        <begin position="35"/>
        <end position="165"/>
    </location>
</feature>
<proteinExistence type="predicted"/>
<name>A0A7W3QS40_ACTNM</name>
<dbReference type="AlphaFoldDB" id="A0A7W3QS40"/>
<dbReference type="InterPro" id="IPR000182">
    <property type="entry name" value="GNAT_dom"/>
</dbReference>
<protein>
    <submittedName>
        <fullName evidence="2">GNAT superfamily N-acetyltransferase</fullName>
    </submittedName>
</protein>
<comment type="caution">
    <text evidence="2">The sequence shown here is derived from an EMBL/GenBank/DDBJ whole genome shotgun (WGS) entry which is preliminary data.</text>
</comment>
<dbReference type="Proteomes" id="UP000572680">
    <property type="component" value="Unassembled WGS sequence"/>
</dbReference>
<dbReference type="InterPro" id="IPR016181">
    <property type="entry name" value="Acyl_CoA_acyltransferase"/>
</dbReference>
<dbReference type="RefSeq" id="WP_182848889.1">
    <property type="nucleotide sequence ID" value="NZ_BAAALP010000017.1"/>
</dbReference>
<reference evidence="2 3" key="1">
    <citation type="submission" date="2020-08" db="EMBL/GenBank/DDBJ databases">
        <title>Genomic Encyclopedia of Type Strains, Phase IV (KMG-IV): sequencing the most valuable type-strain genomes for metagenomic binning, comparative biology and taxonomic classification.</title>
        <authorList>
            <person name="Goeker M."/>
        </authorList>
    </citation>
    <scope>NUCLEOTIDE SEQUENCE [LARGE SCALE GENOMIC DNA]</scope>
    <source>
        <strain evidence="2 3">DSM 44197</strain>
    </source>
</reference>
<sequence length="165" mass="18350">MRHTATYLEMTSPADLVPADPRPDVVLTSLAGDPALARDVVVRVGDAYHWPTNRWSDDRWAAHLSDPTVHPWLIAKGDEPAGVAVHKVHSPTEVEVLTFGLLPEHVGTGIGGHALTLTLRRAWELVPGVTRVWLHTSTLDHPNALPNYRKRGLRPYRVEERDTDT</sequence>
<keyword evidence="2" id="KW-0808">Transferase</keyword>
<dbReference type="Gene3D" id="3.40.630.30">
    <property type="match status" value="1"/>
</dbReference>
<dbReference type="Pfam" id="PF00583">
    <property type="entry name" value="Acetyltransf_1"/>
    <property type="match status" value="1"/>
</dbReference>
<dbReference type="PROSITE" id="PS51186">
    <property type="entry name" value="GNAT"/>
    <property type="match status" value="1"/>
</dbReference>